<dbReference type="EMBL" id="JYDQ01000004">
    <property type="protein sequence ID" value="KRY23281.1"/>
    <property type="molecule type" value="Genomic_DNA"/>
</dbReference>
<protein>
    <submittedName>
        <fullName evidence="1">Uncharacterized protein</fullName>
    </submittedName>
</protein>
<evidence type="ECO:0000313" key="2">
    <source>
        <dbReference type="Proteomes" id="UP000054783"/>
    </source>
</evidence>
<dbReference type="Proteomes" id="UP000054783">
    <property type="component" value="Unassembled WGS sequence"/>
</dbReference>
<name>A0A0V1AEQ5_9BILA</name>
<comment type="caution">
    <text evidence="1">The sequence shown here is derived from an EMBL/GenBank/DDBJ whole genome shotgun (WGS) entry which is preliminary data.</text>
</comment>
<organism evidence="1 2">
    <name type="scientific">Trichinella patagoniensis</name>
    <dbReference type="NCBI Taxonomy" id="990121"/>
    <lineage>
        <taxon>Eukaryota</taxon>
        <taxon>Metazoa</taxon>
        <taxon>Ecdysozoa</taxon>
        <taxon>Nematoda</taxon>
        <taxon>Enoplea</taxon>
        <taxon>Dorylaimia</taxon>
        <taxon>Trichinellida</taxon>
        <taxon>Trichinellidae</taxon>
        <taxon>Trichinella</taxon>
    </lineage>
</organism>
<accession>A0A0V1AEQ5</accession>
<keyword evidence="2" id="KW-1185">Reference proteome</keyword>
<gene>
    <name evidence="1" type="ORF">T12_8042</name>
</gene>
<sequence length="121" mass="13798">MLLATTFFPVPQVETGVSLLEADTMYQLYFDIFGMTDKHCELPMHIITNKHLDYFTQTASKKAVKTCQSVMQTLIRRVVSGDTIVDDLKSILDEKQCWYTSDRGTLEQLFEALMGITPEPI</sequence>
<dbReference type="AlphaFoldDB" id="A0A0V1AEQ5"/>
<proteinExistence type="predicted"/>
<evidence type="ECO:0000313" key="1">
    <source>
        <dbReference type="EMBL" id="KRY23281.1"/>
    </source>
</evidence>
<reference evidence="1 2" key="1">
    <citation type="submission" date="2015-01" db="EMBL/GenBank/DDBJ databases">
        <title>Evolution of Trichinella species and genotypes.</title>
        <authorList>
            <person name="Korhonen P.K."/>
            <person name="Edoardo P."/>
            <person name="Giuseppe L.R."/>
            <person name="Gasser R.B."/>
        </authorList>
    </citation>
    <scope>NUCLEOTIDE SEQUENCE [LARGE SCALE GENOMIC DNA]</scope>
    <source>
        <strain evidence="1">ISS2496</strain>
    </source>
</reference>